<dbReference type="EMBL" id="GBXM01061237">
    <property type="protein sequence ID" value="JAH47340.1"/>
    <property type="molecule type" value="Transcribed_RNA"/>
</dbReference>
<reference evidence="1" key="1">
    <citation type="submission" date="2014-11" db="EMBL/GenBank/DDBJ databases">
        <authorList>
            <person name="Amaro Gonzalez C."/>
        </authorList>
    </citation>
    <scope>NUCLEOTIDE SEQUENCE</scope>
</reference>
<organism evidence="1">
    <name type="scientific">Anguilla anguilla</name>
    <name type="common">European freshwater eel</name>
    <name type="synonym">Muraena anguilla</name>
    <dbReference type="NCBI Taxonomy" id="7936"/>
    <lineage>
        <taxon>Eukaryota</taxon>
        <taxon>Metazoa</taxon>
        <taxon>Chordata</taxon>
        <taxon>Craniata</taxon>
        <taxon>Vertebrata</taxon>
        <taxon>Euteleostomi</taxon>
        <taxon>Actinopterygii</taxon>
        <taxon>Neopterygii</taxon>
        <taxon>Teleostei</taxon>
        <taxon>Anguilliformes</taxon>
        <taxon>Anguillidae</taxon>
        <taxon>Anguilla</taxon>
    </lineage>
</organism>
<protein>
    <submittedName>
        <fullName evidence="1">Uncharacterized protein</fullName>
    </submittedName>
</protein>
<name>A0A0E9T319_ANGAN</name>
<sequence length="27" mass="3200">MVIWTATKHRFHKAQYSIHTVSGKKPF</sequence>
<proteinExistence type="predicted"/>
<accession>A0A0E9T319</accession>
<evidence type="ECO:0000313" key="1">
    <source>
        <dbReference type="EMBL" id="JAH47340.1"/>
    </source>
</evidence>
<reference evidence="1" key="2">
    <citation type="journal article" date="2015" name="Fish Shellfish Immunol.">
        <title>Early steps in the European eel (Anguilla anguilla)-Vibrio vulnificus interaction in the gills: Role of the RtxA13 toxin.</title>
        <authorList>
            <person name="Callol A."/>
            <person name="Pajuelo D."/>
            <person name="Ebbesson L."/>
            <person name="Teles M."/>
            <person name="MacKenzie S."/>
            <person name="Amaro C."/>
        </authorList>
    </citation>
    <scope>NUCLEOTIDE SEQUENCE</scope>
</reference>
<dbReference type="AlphaFoldDB" id="A0A0E9T319"/>